<keyword evidence="1" id="KW-1133">Transmembrane helix</keyword>
<gene>
    <name evidence="2" type="ORF">NMQ00_12610</name>
</gene>
<feature type="transmembrane region" description="Helical" evidence="1">
    <location>
        <begin position="235"/>
        <end position="258"/>
    </location>
</feature>
<accession>A0ABY5FLZ3</accession>
<dbReference type="RefSeq" id="WP_255176954.1">
    <property type="nucleotide sequence ID" value="NZ_CP101462.1"/>
</dbReference>
<keyword evidence="1" id="KW-0812">Transmembrane</keyword>
<keyword evidence="1" id="KW-0472">Membrane</keyword>
<reference evidence="2" key="1">
    <citation type="submission" date="2022-07" db="EMBL/GenBank/DDBJ databases">
        <title>Complete genome of CX2.</title>
        <authorList>
            <person name="Cao G."/>
        </authorList>
    </citation>
    <scope>NUCLEOTIDE SEQUENCE</scope>
    <source>
        <strain evidence="2">CX2</strain>
    </source>
</reference>
<protein>
    <recommendedName>
        <fullName evidence="4">ABC-type transport system involved in multi-copper enzyme maturation, permease component</fullName>
    </recommendedName>
</protein>
<feature type="transmembrane region" description="Helical" evidence="1">
    <location>
        <begin position="94"/>
        <end position="115"/>
    </location>
</feature>
<organism evidence="2 3">
    <name type="scientific">Exiguobacterium aurantiacum</name>
    <dbReference type="NCBI Taxonomy" id="33987"/>
    <lineage>
        <taxon>Bacteria</taxon>
        <taxon>Bacillati</taxon>
        <taxon>Bacillota</taxon>
        <taxon>Bacilli</taxon>
        <taxon>Bacillales</taxon>
        <taxon>Bacillales Family XII. Incertae Sedis</taxon>
        <taxon>Exiguobacterium</taxon>
    </lineage>
</organism>
<dbReference type="Proteomes" id="UP001060325">
    <property type="component" value="Chromosome"/>
</dbReference>
<evidence type="ECO:0000256" key="1">
    <source>
        <dbReference type="SAM" id="Phobius"/>
    </source>
</evidence>
<evidence type="ECO:0000313" key="3">
    <source>
        <dbReference type="Proteomes" id="UP001060325"/>
    </source>
</evidence>
<evidence type="ECO:0000313" key="2">
    <source>
        <dbReference type="EMBL" id="UTT42374.1"/>
    </source>
</evidence>
<feature type="transmembrane region" description="Helical" evidence="1">
    <location>
        <begin position="127"/>
        <end position="151"/>
    </location>
</feature>
<feature type="transmembrane region" description="Helical" evidence="1">
    <location>
        <begin position="163"/>
        <end position="184"/>
    </location>
</feature>
<feature type="transmembrane region" description="Helical" evidence="1">
    <location>
        <begin position="204"/>
        <end position="223"/>
    </location>
</feature>
<feature type="transmembrane region" description="Helical" evidence="1">
    <location>
        <begin position="47"/>
        <end position="73"/>
    </location>
</feature>
<proteinExistence type="predicted"/>
<dbReference type="EMBL" id="CP101462">
    <property type="protein sequence ID" value="UTT42374.1"/>
    <property type="molecule type" value="Genomic_DNA"/>
</dbReference>
<keyword evidence="3" id="KW-1185">Reference proteome</keyword>
<sequence length="267" mass="29623">MMLWRIEWSRTLRQKESYVFLFTWMVTLVLLGGLGQALPVATAYTNVNATLLTIIGLVMPLFVMLTTALQWGGERESKRLRLVMTYPLSMFRLVWMRYSAFLATQALIVTLAYALSSFFVSMPLKTWVVLWAYSLGLIAYGAALGTFVGVIGRNRLQAVLMSFLVWIVLILLWPTVLVSVIAWMPYGVQAEAMVGALFLNGFELLRVWVSAVLAAPDLFGAIYETFIGWLDGTVGTAVVGATIVGGILSLLGAAAWWLRREGRHDSA</sequence>
<name>A0ABY5FLZ3_9BACL</name>
<evidence type="ECO:0008006" key="4">
    <source>
        <dbReference type="Google" id="ProtNLM"/>
    </source>
</evidence>